<evidence type="ECO:0000256" key="7">
    <source>
        <dbReference type="ARBA" id="ARBA00022833"/>
    </source>
</evidence>
<keyword evidence="4" id="KW-0479">Metal-binding</keyword>
<keyword evidence="8" id="KW-0805">Transcription regulation</keyword>
<dbReference type="PANTHER" id="PTHR24393:SF106">
    <property type="entry name" value="ZINC FINGER AND SCAN DOMAIN-CONTAINING PROTEIN 2"/>
    <property type="match status" value="1"/>
</dbReference>
<comment type="similarity">
    <text evidence="3">Belongs to the krueppel C2H2-type zinc-finger protein family.</text>
</comment>
<dbReference type="InterPro" id="IPR013087">
    <property type="entry name" value="Znf_C2H2_type"/>
</dbReference>
<dbReference type="EMBL" id="JWIN03000037">
    <property type="protein sequence ID" value="KAB1253096.1"/>
    <property type="molecule type" value="Genomic_DNA"/>
</dbReference>
<keyword evidence="18" id="KW-1185">Reference proteome</keyword>
<dbReference type="GO" id="GO:0005634">
    <property type="term" value="C:nucleus"/>
    <property type="evidence" value="ECO:0007669"/>
    <property type="project" value="UniProtKB-SubCell"/>
</dbReference>
<evidence type="ECO:0000256" key="5">
    <source>
        <dbReference type="ARBA" id="ARBA00022737"/>
    </source>
</evidence>
<feature type="domain" description="C2H2-type" evidence="15">
    <location>
        <begin position="206"/>
        <end position="233"/>
    </location>
</feature>
<dbReference type="PROSITE" id="PS00028">
    <property type="entry name" value="ZINC_FINGER_C2H2_1"/>
    <property type="match status" value="7"/>
</dbReference>
<evidence type="ECO:0000259" key="15">
    <source>
        <dbReference type="PROSITE" id="PS50157"/>
    </source>
</evidence>
<feature type="domain" description="C2H2-type" evidence="15">
    <location>
        <begin position="178"/>
        <end position="205"/>
    </location>
</feature>
<feature type="domain" description="KRAB" evidence="16">
    <location>
        <begin position="14"/>
        <end position="85"/>
    </location>
</feature>
<comment type="function">
    <text evidence="1">May be involved in transcriptional regulation.</text>
</comment>
<dbReference type="GO" id="GO:0008270">
    <property type="term" value="F:zinc ion binding"/>
    <property type="evidence" value="ECO:0007669"/>
    <property type="project" value="UniProtKB-KW"/>
</dbReference>
<dbReference type="SMART" id="SM00349">
    <property type="entry name" value="KRAB"/>
    <property type="match status" value="1"/>
</dbReference>
<protein>
    <submittedName>
        <fullName evidence="17">Zinc finger protein 92-like protein</fullName>
    </submittedName>
</protein>
<dbReference type="GO" id="GO:0000978">
    <property type="term" value="F:RNA polymerase II cis-regulatory region sequence-specific DNA binding"/>
    <property type="evidence" value="ECO:0007669"/>
    <property type="project" value="TreeGrafter"/>
</dbReference>
<dbReference type="FunFam" id="3.30.160.60:FF:002254">
    <property type="entry name" value="Zinc finger protein 540"/>
    <property type="match status" value="1"/>
</dbReference>
<dbReference type="InterPro" id="IPR036236">
    <property type="entry name" value="Znf_C2H2_sf"/>
</dbReference>
<dbReference type="GO" id="GO:0001228">
    <property type="term" value="F:DNA-binding transcription activator activity, RNA polymerase II-specific"/>
    <property type="evidence" value="ECO:0007669"/>
    <property type="project" value="TreeGrafter"/>
</dbReference>
<name>A0A5N4C2L2_CAMDR</name>
<feature type="region of interest" description="Disordered" evidence="14">
    <location>
        <begin position="306"/>
        <end position="382"/>
    </location>
</feature>
<dbReference type="Pfam" id="PF01352">
    <property type="entry name" value="KRAB"/>
    <property type="match status" value="1"/>
</dbReference>
<evidence type="ECO:0000256" key="9">
    <source>
        <dbReference type="ARBA" id="ARBA00023125"/>
    </source>
</evidence>
<keyword evidence="5" id="KW-0677">Repeat</keyword>
<comment type="subcellular location">
    <subcellularLocation>
        <location evidence="2">Nucleus</location>
    </subcellularLocation>
</comment>
<dbReference type="PROSITE" id="PS50157">
    <property type="entry name" value="ZINC_FINGER_C2H2_2"/>
    <property type="match status" value="7"/>
</dbReference>
<evidence type="ECO:0000256" key="8">
    <source>
        <dbReference type="ARBA" id="ARBA00023015"/>
    </source>
</evidence>
<dbReference type="FunFam" id="3.30.160.60:FF:001111">
    <property type="entry name" value="Zinc finger protein 92 homolog"/>
    <property type="match status" value="1"/>
</dbReference>
<dbReference type="AlphaFoldDB" id="A0A5N4C2L2"/>
<dbReference type="FunFam" id="3.30.160.60:FF:001254">
    <property type="entry name" value="Zinc finger protein 564"/>
    <property type="match status" value="1"/>
</dbReference>
<evidence type="ECO:0000256" key="2">
    <source>
        <dbReference type="ARBA" id="ARBA00004123"/>
    </source>
</evidence>
<dbReference type="Gene3D" id="6.10.140.140">
    <property type="match status" value="1"/>
</dbReference>
<dbReference type="Proteomes" id="UP000299084">
    <property type="component" value="Unassembled WGS sequence"/>
</dbReference>
<evidence type="ECO:0000256" key="1">
    <source>
        <dbReference type="ARBA" id="ARBA00003767"/>
    </source>
</evidence>
<reference evidence="17 18" key="2">
    <citation type="journal article" date="2019" name="Mol. Ecol. Resour.">
        <title>Improving Illumina assemblies with Hi-C and long reads: an example with the North African dromedary.</title>
        <authorList>
            <person name="Elbers J.P."/>
            <person name="Rogers M.F."/>
            <person name="Perelman P.L."/>
            <person name="Proskuryakova A.A."/>
            <person name="Serdyukova N.A."/>
            <person name="Johnson W.E."/>
            <person name="Horin P."/>
            <person name="Corander J."/>
            <person name="Murphy D."/>
            <person name="Burger P.A."/>
        </authorList>
    </citation>
    <scope>NUCLEOTIDE SEQUENCE [LARGE SCALE GENOMIC DNA]</scope>
    <source>
        <strain evidence="17">Drom800</strain>
        <tissue evidence="17">Blood</tissue>
    </source>
</reference>
<feature type="domain" description="C2H2-type" evidence="15">
    <location>
        <begin position="262"/>
        <end position="289"/>
    </location>
</feature>
<keyword evidence="6 13" id="KW-0863">Zinc-finger</keyword>
<dbReference type="SUPFAM" id="SSF109640">
    <property type="entry name" value="KRAB domain (Kruppel-associated box)"/>
    <property type="match status" value="1"/>
</dbReference>
<dbReference type="EMBL" id="JWIN03000037">
    <property type="protein sequence ID" value="KAB1253095.1"/>
    <property type="molecule type" value="Genomic_DNA"/>
</dbReference>
<evidence type="ECO:0000313" key="18">
    <source>
        <dbReference type="Proteomes" id="UP000299084"/>
    </source>
</evidence>
<organism evidence="17 18">
    <name type="scientific">Camelus dromedarius</name>
    <name type="common">Dromedary</name>
    <name type="synonym">Arabian camel</name>
    <dbReference type="NCBI Taxonomy" id="9838"/>
    <lineage>
        <taxon>Eukaryota</taxon>
        <taxon>Metazoa</taxon>
        <taxon>Chordata</taxon>
        <taxon>Craniata</taxon>
        <taxon>Vertebrata</taxon>
        <taxon>Euteleostomi</taxon>
        <taxon>Mammalia</taxon>
        <taxon>Eutheria</taxon>
        <taxon>Laurasiatheria</taxon>
        <taxon>Artiodactyla</taxon>
        <taxon>Tylopoda</taxon>
        <taxon>Camelidae</taxon>
        <taxon>Camelus</taxon>
    </lineage>
</organism>
<accession>A0A5N4C2L2</accession>
<evidence type="ECO:0000313" key="17">
    <source>
        <dbReference type="EMBL" id="KAB1253096.1"/>
    </source>
</evidence>
<evidence type="ECO:0000256" key="11">
    <source>
        <dbReference type="ARBA" id="ARBA00023242"/>
    </source>
</evidence>
<keyword evidence="9" id="KW-0238">DNA-binding</keyword>
<dbReference type="FunFam" id="3.30.160.60:FF:000384">
    <property type="entry name" value="Zinc finger protein 550"/>
    <property type="match status" value="2"/>
</dbReference>
<dbReference type="InterPro" id="IPR001909">
    <property type="entry name" value="KRAB"/>
</dbReference>
<keyword evidence="11" id="KW-0539">Nucleus</keyword>
<dbReference type="FunFam" id="3.30.160.60:FF:000424">
    <property type="entry name" value="Zinc finger protein 140"/>
    <property type="match status" value="1"/>
</dbReference>
<feature type="domain" description="C2H2-type" evidence="15">
    <location>
        <begin position="234"/>
        <end position="261"/>
    </location>
</feature>
<comment type="caution">
    <text evidence="17">The sequence shown here is derived from an EMBL/GenBank/DDBJ whole genome shotgun (WGS) entry which is preliminary data.</text>
</comment>
<keyword evidence="7" id="KW-0862">Zinc</keyword>
<feature type="compositionally biased region" description="Basic and acidic residues" evidence="14">
    <location>
        <begin position="360"/>
        <end position="372"/>
    </location>
</feature>
<dbReference type="SMART" id="SM00355">
    <property type="entry name" value="ZnF_C2H2"/>
    <property type="match status" value="7"/>
</dbReference>
<dbReference type="CDD" id="cd07765">
    <property type="entry name" value="KRAB_A-box"/>
    <property type="match status" value="1"/>
</dbReference>
<dbReference type="FunFam" id="3.30.160.60:FF:000953">
    <property type="entry name" value="Zinc finger protein 691"/>
    <property type="match status" value="1"/>
</dbReference>
<gene>
    <name evidence="17" type="ORF">Cadr_000002506</name>
</gene>
<dbReference type="PANTHER" id="PTHR24393">
    <property type="entry name" value="ZINC FINGER PROTEIN"/>
    <property type="match status" value="1"/>
</dbReference>
<keyword evidence="10" id="KW-0804">Transcription</keyword>
<feature type="domain" description="C2H2-type" evidence="15">
    <location>
        <begin position="290"/>
        <end position="317"/>
    </location>
</feature>
<comment type="function">
    <text evidence="12">KRAB domain-containing zinc-finger protein that represses B1/Alu SINE transposable elements and modulates the transcription of nearby genes in a tissue-specific manner. It regulates glucose homeostasis and lipid metabolism by modulating the expression of the endocrine cell-defining transcription factor, MAFB, in pancreatic islets and, the fat metabolism regulator, ACACB, in adipose tissue and muscle.</text>
</comment>
<dbReference type="Pfam" id="PF00096">
    <property type="entry name" value="zf-C2H2"/>
    <property type="match status" value="7"/>
</dbReference>
<sequence>MAAVLLKARPKVPVSFEDVSVYFTKTEWKLLDFRQRVLYKRVMLENYRHLVSLGFSSSKPHLVSQLERGEGPWVADVHRMGAVTGMQTGDRIKNKTSMSKQKDCPKELAGAGLQGGNKGQPYACGECGKTFTRSSNLIKHQIIHSGEKPYECGECGKLFRRSFALLEHQRIHSGERPYACSECGKAFSRSSNLIEHQRTHSGEKPYTCSQCPKAFKGISQLIHHQRIHSGEKPFECKECGKTFRGRSGLSQHRRVHSGEKPYECSECGKTFSRRSNLFKHQAVHSEERPYECLECGKMFRNSSVLQEHRSTHSGQGPRAGSDCSKAFKGKLPKTRSGRKLSEGSGLEKAPASLGLGRPAAEPRPEDEKHWSDSEGAAVPSAD</sequence>
<evidence type="ECO:0000256" key="13">
    <source>
        <dbReference type="PROSITE-ProRule" id="PRU00042"/>
    </source>
</evidence>
<evidence type="ECO:0000256" key="6">
    <source>
        <dbReference type="ARBA" id="ARBA00022771"/>
    </source>
</evidence>
<evidence type="ECO:0000256" key="12">
    <source>
        <dbReference type="ARBA" id="ARBA00093344"/>
    </source>
</evidence>
<feature type="domain" description="C2H2-type" evidence="15">
    <location>
        <begin position="150"/>
        <end position="177"/>
    </location>
</feature>
<evidence type="ECO:0000256" key="14">
    <source>
        <dbReference type="SAM" id="MobiDB-lite"/>
    </source>
</evidence>
<reference evidence="17" key="1">
    <citation type="submission" date="2014-12" db="EMBL/GenBank/DDBJ databases">
        <authorList>
            <person name="Fitak R."/>
            <person name="Mohandesan E."/>
            <person name="Burger P.A."/>
            <person name="Jukka C."/>
        </authorList>
    </citation>
    <scope>NUCLEOTIDE SEQUENCE</scope>
    <source>
        <strain evidence="17">Drom800</strain>
        <tissue evidence="17">Blood</tissue>
    </source>
</reference>
<dbReference type="InterPro" id="IPR036051">
    <property type="entry name" value="KRAB_dom_sf"/>
</dbReference>
<evidence type="ECO:0000259" key="16">
    <source>
        <dbReference type="PROSITE" id="PS50805"/>
    </source>
</evidence>
<evidence type="ECO:0000256" key="10">
    <source>
        <dbReference type="ARBA" id="ARBA00023163"/>
    </source>
</evidence>
<dbReference type="PROSITE" id="PS50805">
    <property type="entry name" value="KRAB"/>
    <property type="match status" value="1"/>
</dbReference>
<dbReference type="SUPFAM" id="SSF57667">
    <property type="entry name" value="beta-beta-alpha zinc fingers"/>
    <property type="match status" value="4"/>
</dbReference>
<evidence type="ECO:0000256" key="4">
    <source>
        <dbReference type="ARBA" id="ARBA00022723"/>
    </source>
</evidence>
<dbReference type="Gene3D" id="3.30.160.60">
    <property type="entry name" value="Classic Zinc Finger"/>
    <property type="match status" value="7"/>
</dbReference>
<proteinExistence type="inferred from homology"/>
<feature type="compositionally biased region" description="Basic residues" evidence="14">
    <location>
        <begin position="327"/>
        <end position="338"/>
    </location>
</feature>
<evidence type="ECO:0000256" key="3">
    <source>
        <dbReference type="ARBA" id="ARBA00006991"/>
    </source>
</evidence>
<feature type="domain" description="C2H2-type" evidence="15">
    <location>
        <begin position="122"/>
        <end position="149"/>
    </location>
</feature>